<dbReference type="RefSeq" id="XP_044564951.1">
    <property type="nucleotide sequence ID" value="XM_044704084.1"/>
</dbReference>
<dbReference type="GO" id="GO:0005315">
    <property type="term" value="F:phosphate transmembrane transporter activity"/>
    <property type="evidence" value="ECO:0007669"/>
    <property type="project" value="InterPro"/>
</dbReference>
<keyword evidence="3 7" id="KW-0592">Phosphate transport</keyword>
<dbReference type="OMA" id="TLKWYHV"/>
<keyword evidence="5 7" id="KW-1133">Transmembrane helix</keyword>
<sequence length="562" mass="61259">MLWIVIVSGIISFVLSCGMGANDVANSFGTIVGTKTLSLKWSIVIASIFEFLGAMVMGDYVSGTLRTGIIVEGYFRPGEENIYMVGMMCVLLGPTAWLILSTYWSLPVSTTHSVVGGIVGFVIALKGYKAIQWISIGKIALSWAVSPLLGGLASAPLYFFIKKVVLRGNVEKRTLIFFPFITALTVTMIFGSLFIMGSPALYLDKVPLEASIPTTIGVGLICGIVCACLIPLIKKQLHKLAIKRRARQPLREDQQVEITTTREPIHQEHHEMMITTTNTHSNDHDTENHDSTTRMNSSQHPMNHHHSLVVSQSQQELNVVGMAGTNDSMPLLDHHQEGMAMKYASTEEEEEENPVTTVVSRDEFNQPNMETSLEEKIQYFETHEMPLETQKENSDIIYRGLMIFCGALTSFSHGANDVSNAVGPFSAIFSVYIQGNLQIGAFIPYWILLIGAVGIVVGLILFGSRVIKTVGNGLNKKQLVPSQGFSSQLCGASFVLIASKLGIPVSTTNALVGAVIGVGIVEDFGGVQWKLLVEVVVGWITTLPVSAMLSAALFSFLKWTVL</sequence>
<feature type="chain" id="PRO_5025455452" description="Phosphate transporter" evidence="9">
    <location>
        <begin position="17"/>
        <end position="562"/>
    </location>
</feature>
<keyword evidence="6 7" id="KW-0472">Membrane</keyword>
<feature type="transmembrane region" description="Helical" evidence="7">
    <location>
        <begin position="39"/>
        <end position="61"/>
    </location>
</feature>
<keyword evidence="2 7" id="KW-0813">Transport</keyword>
<feature type="transmembrane region" description="Helical" evidence="7">
    <location>
        <begin position="215"/>
        <end position="233"/>
    </location>
</feature>
<dbReference type="GeneID" id="68120667"/>
<feature type="compositionally biased region" description="Basic and acidic residues" evidence="8">
    <location>
        <begin position="281"/>
        <end position="292"/>
    </location>
</feature>
<dbReference type="GO" id="GO:0035435">
    <property type="term" value="P:phosphate ion transmembrane transport"/>
    <property type="evidence" value="ECO:0007669"/>
    <property type="project" value="TreeGrafter"/>
</dbReference>
<feature type="transmembrane region" description="Helical" evidence="7">
    <location>
        <begin position="82"/>
        <end position="104"/>
    </location>
</feature>
<dbReference type="VEuPathDB" id="AmoebaDB:NfTy_028800"/>
<evidence type="ECO:0000256" key="6">
    <source>
        <dbReference type="ARBA" id="ARBA00023136"/>
    </source>
</evidence>
<comment type="similarity">
    <text evidence="7">Belongs to the inorganic phosphate transporter (PiT) (TC 2.A.20) family.</text>
</comment>
<dbReference type="PANTHER" id="PTHR11101">
    <property type="entry name" value="PHOSPHATE TRANSPORTER"/>
    <property type="match status" value="1"/>
</dbReference>
<evidence type="ECO:0000256" key="1">
    <source>
        <dbReference type="ARBA" id="ARBA00004141"/>
    </source>
</evidence>
<feature type="transmembrane region" description="Helical" evidence="7">
    <location>
        <begin position="110"/>
        <end position="128"/>
    </location>
</feature>
<dbReference type="PANTHER" id="PTHR11101:SF80">
    <property type="entry name" value="PHOSPHATE TRANSPORTER"/>
    <property type="match status" value="1"/>
</dbReference>
<protein>
    <recommendedName>
        <fullName evidence="7">Phosphate transporter</fullName>
    </recommendedName>
</protein>
<comment type="caution">
    <text evidence="10">The sequence shown here is derived from an EMBL/GenBank/DDBJ whole genome shotgun (WGS) entry which is preliminary data.</text>
</comment>
<evidence type="ECO:0000313" key="10">
    <source>
        <dbReference type="EMBL" id="KAF0980238.1"/>
    </source>
</evidence>
<dbReference type="AlphaFoldDB" id="A0A6A5C2W9"/>
<organism evidence="10 11">
    <name type="scientific">Naegleria fowleri</name>
    <name type="common">Brain eating amoeba</name>
    <dbReference type="NCBI Taxonomy" id="5763"/>
    <lineage>
        <taxon>Eukaryota</taxon>
        <taxon>Discoba</taxon>
        <taxon>Heterolobosea</taxon>
        <taxon>Tetramitia</taxon>
        <taxon>Eutetramitia</taxon>
        <taxon>Vahlkampfiidae</taxon>
        <taxon>Naegleria</taxon>
    </lineage>
</organism>
<feature type="transmembrane region" description="Helical" evidence="7">
    <location>
        <begin position="140"/>
        <end position="161"/>
    </location>
</feature>
<evidence type="ECO:0000256" key="7">
    <source>
        <dbReference type="RuleBase" id="RU363058"/>
    </source>
</evidence>
<feature type="signal peptide" evidence="9">
    <location>
        <begin position="1"/>
        <end position="16"/>
    </location>
</feature>
<keyword evidence="11" id="KW-1185">Reference proteome</keyword>
<evidence type="ECO:0000256" key="8">
    <source>
        <dbReference type="SAM" id="MobiDB-lite"/>
    </source>
</evidence>
<dbReference type="VEuPathDB" id="AmoebaDB:FDP41_013452"/>
<evidence type="ECO:0000256" key="2">
    <source>
        <dbReference type="ARBA" id="ARBA00022448"/>
    </source>
</evidence>
<dbReference type="EMBL" id="VFQX01000019">
    <property type="protein sequence ID" value="KAF0980238.1"/>
    <property type="molecule type" value="Genomic_DNA"/>
</dbReference>
<gene>
    <name evidence="10" type="ORF">FDP41_013452</name>
</gene>
<name>A0A6A5C2W9_NAEFO</name>
<feature type="region of interest" description="Disordered" evidence="8">
    <location>
        <begin position="278"/>
        <end position="302"/>
    </location>
</feature>
<keyword evidence="4 7" id="KW-0812">Transmembrane</keyword>
<keyword evidence="9" id="KW-0732">Signal</keyword>
<feature type="transmembrane region" description="Helical" evidence="7">
    <location>
        <begin position="536"/>
        <end position="557"/>
    </location>
</feature>
<accession>A0A6A5C2W9</accession>
<evidence type="ECO:0000256" key="3">
    <source>
        <dbReference type="ARBA" id="ARBA00022592"/>
    </source>
</evidence>
<feature type="transmembrane region" description="Helical" evidence="7">
    <location>
        <begin position="443"/>
        <end position="463"/>
    </location>
</feature>
<proteinExistence type="inferred from homology"/>
<dbReference type="InterPro" id="IPR001204">
    <property type="entry name" value="Phos_transporter"/>
</dbReference>
<comment type="subcellular location">
    <subcellularLocation>
        <location evidence="1 7">Membrane</location>
        <topology evidence="1 7">Multi-pass membrane protein</topology>
    </subcellularLocation>
</comment>
<dbReference type="Proteomes" id="UP000444721">
    <property type="component" value="Unassembled WGS sequence"/>
</dbReference>
<dbReference type="OrthoDB" id="260807at2759"/>
<dbReference type="GO" id="GO:0016020">
    <property type="term" value="C:membrane"/>
    <property type="evidence" value="ECO:0007669"/>
    <property type="project" value="UniProtKB-SubCell"/>
</dbReference>
<comment type="function">
    <text evidence="7">Sodium-phosphate symporter.</text>
</comment>
<dbReference type="Pfam" id="PF01384">
    <property type="entry name" value="PHO4"/>
    <property type="match status" value="1"/>
</dbReference>
<reference evidence="10 11" key="1">
    <citation type="journal article" date="2019" name="Sci. Rep.">
        <title>Nanopore sequencing improves the draft genome of the human pathogenic amoeba Naegleria fowleri.</title>
        <authorList>
            <person name="Liechti N."/>
            <person name="Schurch N."/>
            <person name="Bruggmann R."/>
            <person name="Wittwer M."/>
        </authorList>
    </citation>
    <scope>NUCLEOTIDE SEQUENCE [LARGE SCALE GENOMIC DNA]</scope>
    <source>
        <strain evidence="10 11">ATCC 30894</strain>
    </source>
</reference>
<evidence type="ECO:0000256" key="5">
    <source>
        <dbReference type="ARBA" id="ARBA00022989"/>
    </source>
</evidence>
<evidence type="ECO:0000313" key="11">
    <source>
        <dbReference type="Proteomes" id="UP000444721"/>
    </source>
</evidence>
<dbReference type="VEuPathDB" id="AmoebaDB:NF0079880"/>
<evidence type="ECO:0000256" key="4">
    <source>
        <dbReference type="ARBA" id="ARBA00022692"/>
    </source>
</evidence>
<feature type="transmembrane region" description="Helical" evidence="7">
    <location>
        <begin position="176"/>
        <end position="203"/>
    </location>
</feature>
<evidence type="ECO:0000256" key="9">
    <source>
        <dbReference type="SAM" id="SignalP"/>
    </source>
</evidence>